<feature type="region of interest" description="Disordered" evidence="1">
    <location>
        <begin position="133"/>
        <end position="160"/>
    </location>
</feature>
<dbReference type="EMBL" id="GBRH01268510">
    <property type="protein sequence ID" value="JAD29385.1"/>
    <property type="molecule type" value="Transcribed_RNA"/>
</dbReference>
<reference evidence="2" key="1">
    <citation type="submission" date="2014-09" db="EMBL/GenBank/DDBJ databases">
        <authorList>
            <person name="Magalhaes I.L.F."/>
            <person name="Oliveira U."/>
            <person name="Santos F.R."/>
            <person name="Vidigal T.H.D.A."/>
            <person name="Brescovit A.D."/>
            <person name="Santos A.J."/>
        </authorList>
    </citation>
    <scope>NUCLEOTIDE SEQUENCE</scope>
    <source>
        <tissue evidence="2">Shoot tissue taken approximately 20 cm above the soil surface</tissue>
    </source>
</reference>
<reference evidence="2" key="2">
    <citation type="journal article" date="2015" name="Data Brief">
        <title>Shoot transcriptome of the giant reed, Arundo donax.</title>
        <authorList>
            <person name="Barrero R.A."/>
            <person name="Guerrero F.D."/>
            <person name="Moolhuijzen P."/>
            <person name="Goolsby J.A."/>
            <person name="Tidwell J."/>
            <person name="Bellgard S.E."/>
            <person name="Bellgard M.I."/>
        </authorList>
    </citation>
    <scope>NUCLEOTIDE SEQUENCE</scope>
    <source>
        <tissue evidence="2">Shoot tissue taken approximately 20 cm above the soil surface</tissue>
    </source>
</reference>
<protein>
    <submittedName>
        <fullName evidence="2">Uncharacterized protein</fullName>
    </submittedName>
</protein>
<dbReference type="AlphaFoldDB" id="A0A0A8YY18"/>
<name>A0A0A8YY18_ARUDO</name>
<evidence type="ECO:0000313" key="2">
    <source>
        <dbReference type="EMBL" id="JAD29385.1"/>
    </source>
</evidence>
<organism evidence="2">
    <name type="scientific">Arundo donax</name>
    <name type="common">Giant reed</name>
    <name type="synonym">Donax arundinaceus</name>
    <dbReference type="NCBI Taxonomy" id="35708"/>
    <lineage>
        <taxon>Eukaryota</taxon>
        <taxon>Viridiplantae</taxon>
        <taxon>Streptophyta</taxon>
        <taxon>Embryophyta</taxon>
        <taxon>Tracheophyta</taxon>
        <taxon>Spermatophyta</taxon>
        <taxon>Magnoliopsida</taxon>
        <taxon>Liliopsida</taxon>
        <taxon>Poales</taxon>
        <taxon>Poaceae</taxon>
        <taxon>PACMAD clade</taxon>
        <taxon>Arundinoideae</taxon>
        <taxon>Arundineae</taxon>
        <taxon>Arundo</taxon>
    </lineage>
</organism>
<accession>A0A0A8YY18</accession>
<sequence>MQPDHVGQPRVHRHQVLDLIRGVAARGHRRLVQLGREVVGRLVAAEYLPPAGSNGVVAGVVVPEIDVRLPHPGEGVRILGETRAEEAVPAGDASVVDEDEVGAGGGAVVGERVDGHDLDGGDDGRVGGERVEADVGGGRRGGGEDEVGVGPVARGGFGPG</sequence>
<evidence type="ECO:0000256" key="1">
    <source>
        <dbReference type="SAM" id="MobiDB-lite"/>
    </source>
</evidence>
<proteinExistence type="predicted"/>